<dbReference type="RefSeq" id="XP_047760445.1">
    <property type="nucleotide sequence ID" value="XM_047904311.1"/>
</dbReference>
<keyword evidence="2" id="KW-1185">Reference proteome</keyword>
<dbReference type="PANTHER" id="PTHR43462">
    <property type="entry name" value="ALANYL-TRNA EDITING PROTEIN"/>
    <property type="match status" value="1"/>
</dbReference>
<reference evidence="1" key="1">
    <citation type="submission" date="2021-12" db="EMBL/GenBank/DDBJ databases">
        <authorList>
            <person name="Zaccaron A."/>
            <person name="Stergiopoulos I."/>
        </authorList>
    </citation>
    <scope>NUCLEOTIDE SEQUENCE</scope>
    <source>
        <strain evidence="1">Race5_Kim</strain>
    </source>
</reference>
<dbReference type="InterPro" id="IPR051335">
    <property type="entry name" value="Alanyl-tRNA_Editing_Enzymes"/>
</dbReference>
<sequence>MDSITKPTHLTFQHDGSLTRLETNVVAVVSLTQLDEQDRALFKQDNDEKWQIVLTEATIFHPQGGGQPSDTGLITSSSFESSIFNVIVARTSRPR</sequence>
<accession>A0A9Q8P7G5</accession>
<organism evidence="1 2">
    <name type="scientific">Passalora fulva</name>
    <name type="common">Tomato leaf mold</name>
    <name type="synonym">Cladosporium fulvum</name>
    <dbReference type="NCBI Taxonomy" id="5499"/>
    <lineage>
        <taxon>Eukaryota</taxon>
        <taxon>Fungi</taxon>
        <taxon>Dikarya</taxon>
        <taxon>Ascomycota</taxon>
        <taxon>Pezizomycotina</taxon>
        <taxon>Dothideomycetes</taxon>
        <taxon>Dothideomycetidae</taxon>
        <taxon>Mycosphaerellales</taxon>
        <taxon>Mycosphaerellaceae</taxon>
        <taxon>Fulvia</taxon>
    </lineage>
</organism>
<evidence type="ECO:0000313" key="2">
    <source>
        <dbReference type="Proteomes" id="UP000756132"/>
    </source>
</evidence>
<dbReference type="KEGG" id="ffu:CLAFUR5_05163"/>
<dbReference type="SUPFAM" id="SSF50447">
    <property type="entry name" value="Translation proteins"/>
    <property type="match status" value="1"/>
</dbReference>
<gene>
    <name evidence="1" type="ORF">CLAFUR5_05163</name>
</gene>
<dbReference type="OrthoDB" id="288942at2759"/>
<dbReference type="AlphaFoldDB" id="A0A9Q8P7G5"/>
<reference evidence="1" key="2">
    <citation type="journal article" date="2022" name="Microb. Genom.">
        <title>A chromosome-scale genome assembly of the tomato pathogen Cladosporium fulvum reveals a compartmentalized genome architecture and the presence of a dispensable chromosome.</title>
        <authorList>
            <person name="Zaccaron A.Z."/>
            <person name="Chen L.H."/>
            <person name="Samaras A."/>
            <person name="Stergiopoulos I."/>
        </authorList>
    </citation>
    <scope>NUCLEOTIDE SEQUENCE</scope>
    <source>
        <strain evidence="1">Race5_Kim</strain>
    </source>
</reference>
<dbReference type="GeneID" id="71985041"/>
<evidence type="ECO:0000313" key="1">
    <source>
        <dbReference type="EMBL" id="UJO16079.1"/>
    </source>
</evidence>
<dbReference type="Proteomes" id="UP000756132">
    <property type="component" value="Chromosome 4"/>
</dbReference>
<name>A0A9Q8P7G5_PASFU</name>
<protein>
    <submittedName>
        <fullName evidence="1">Uncharacterized protein</fullName>
    </submittedName>
</protein>
<proteinExistence type="predicted"/>
<dbReference type="InterPro" id="IPR009000">
    <property type="entry name" value="Transl_B-barrel_sf"/>
</dbReference>
<dbReference type="PANTHER" id="PTHR43462:SF2">
    <property type="entry name" value="THREONYL AND ALANYL TRNA SYNTHETASE SECOND ADDITIONAL DOMAIN-CONTAINING PROTEIN"/>
    <property type="match status" value="1"/>
</dbReference>
<dbReference type="Gene3D" id="2.40.30.130">
    <property type="match status" value="1"/>
</dbReference>
<dbReference type="EMBL" id="CP090166">
    <property type="protein sequence ID" value="UJO16079.1"/>
    <property type="molecule type" value="Genomic_DNA"/>
</dbReference>